<keyword evidence="6 9" id="KW-1133">Transmembrane helix</keyword>
<evidence type="ECO:0000313" key="11">
    <source>
        <dbReference type="EMBL" id="EAU00021.1"/>
    </source>
</evidence>
<dbReference type="RefSeq" id="WP_011992008.1">
    <property type="nucleotide sequence ID" value="NC_009715.2"/>
</dbReference>
<evidence type="ECO:0000313" key="12">
    <source>
        <dbReference type="Proteomes" id="UP000006380"/>
    </source>
</evidence>
<dbReference type="GO" id="GO:0005886">
    <property type="term" value="C:plasma membrane"/>
    <property type="evidence" value="ECO:0007669"/>
    <property type="project" value="UniProtKB-SubCell"/>
</dbReference>
<dbReference type="AlphaFoldDB" id="A7GX87"/>
<evidence type="ECO:0000256" key="3">
    <source>
        <dbReference type="ARBA" id="ARBA00022475"/>
    </source>
</evidence>
<keyword evidence="7 9" id="KW-0472">Membrane</keyword>
<evidence type="ECO:0000256" key="9">
    <source>
        <dbReference type="SAM" id="Phobius"/>
    </source>
</evidence>
<dbReference type="PANTHER" id="PTHR35011:SF4">
    <property type="entry name" value="SLL1102 PROTEIN"/>
    <property type="match status" value="1"/>
</dbReference>
<evidence type="ECO:0000256" key="4">
    <source>
        <dbReference type="ARBA" id="ARBA00022519"/>
    </source>
</evidence>
<comment type="subcellular location">
    <subcellularLocation>
        <location evidence="1">Cell inner membrane</location>
        <topology evidence="1">Multi-pass membrane protein</topology>
    </subcellularLocation>
</comment>
<name>A7GX87_CAMC5</name>
<dbReference type="PANTHER" id="PTHR35011">
    <property type="entry name" value="2,3-DIKETO-L-GULONATE TRAP TRANSPORTER SMALL PERMEASE PROTEIN YIAM"/>
    <property type="match status" value="1"/>
</dbReference>
<feature type="domain" description="Tripartite ATP-independent periplasmic transporters DctQ component" evidence="10">
    <location>
        <begin position="27"/>
        <end position="159"/>
    </location>
</feature>
<reference evidence="11" key="1">
    <citation type="submission" date="2016-07" db="EMBL/GenBank/DDBJ databases">
        <title>Comparative genomics of the Campylobacter concisus group.</title>
        <authorList>
            <person name="Miller W.G."/>
            <person name="Yee E."/>
            <person name="Chapman M.H."/>
            <person name="Huynh S."/>
            <person name="Bono J.L."/>
            <person name="On S.L.W."/>
            <person name="StLeger J."/>
            <person name="Foster G."/>
            <person name="Parker C.T."/>
        </authorList>
    </citation>
    <scope>NUCLEOTIDE SEQUENCE</scope>
    <source>
        <strain evidence="11">525.92</strain>
    </source>
</reference>
<evidence type="ECO:0000259" key="10">
    <source>
        <dbReference type="Pfam" id="PF04290"/>
    </source>
</evidence>
<keyword evidence="12" id="KW-1185">Reference proteome</keyword>
<feature type="transmembrane region" description="Helical" evidence="9">
    <location>
        <begin position="134"/>
        <end position="156"/>
    </location>
</feature>
<gene>
    <name evidence="11" type="ORF">CCV52592_0961</name>
</gene>
<keyword evidence="3" id="KW-1003">Cell membrane</keyword>
<evidence type="ECO:0000256" key="7">
    <source>
        <dbReference type="ARBA" id="ARBA00023136"/>
    </source>
</evidence>
<dbReference type="InterPro" id="IPR055348">
    <property type="entry name" value="DctQ"/>
</dbReference>
<dbReference type="STRING" id="360105.CCV52592_0961"/>
<evidence type="ECO:0000256" key="1">
    <source>
        <dbReference type="ARBA" id="ARBA00004429"/>
    </source>
</evidence>
<organism evidence="11 12">
    <name type="scientific">Campylobacter curvus (strain 525.92)</name>
    <dbReference type="NCBI Taxonomy" id="360105"/>
    <lineage>
        <taxon>Bacteria</taxon>
        <taxon>Pseudomonadati</taxon>
        <taxon>Campylobacterota</taxon>
        <taxon>Epsilonproteobacteria</taxon>
        <taxon>Campylobacterales</taxon>
        <taxon>Campylobacteraceae</taxon>
        <taxon>Campylobacter</taxon>
    </lineage>
</organism>
<dbReference type="Pfam" id="PF04290">
    <property type="entry name" value="DctQ"/>
    <property type="match status" value="1"/>
</dbReference>
<feature type="transmembrane region" description="Helical" evidence="9">
    <location>
        <begin position="88"/>
        <end position="114"/>
    </location>
</feature>
<dbReference type="HOGENOM" id="CLU_086356_2_2_7"/>
<keyword evidence="5 9" id="KW-0812">Transmembrane</keyword>
<dbReference type="KEGG" id="ccv:CCV52592_0961"/>
<feature type="transmembrane region" description="Helical" evidence="9">
    <location>
        <begin position="12"/>
        <end position="32"/>
    </location>
</feature>
<dbReference type="Proteomes" id="UP000006380">
    <property type="component" value="Chromosome"/>
</dbReference>
<comment type="similarity">
    <text evidence="8">Belongs to the TRAP transporter small permease family.</text>
</comment>
<accession>A7GX87</accession>
<dbReference type="EMBL" id="CP000767">
    <property type="protein sequence ID" value="EAU00021.1"/>
    <property type="molecule type" value="Genomic_DNA"/>
</dbReference>
<evidence type="ECO:0000256" key="2">
    <source>
        <dbReference type="ARBA" id="ARBA00022448"/>
    </source>
</evidence>
<dbReference type="OrthoDB" id="9795655at2"/>
<sequence>MQRLERFFDKAADIIGYLCMFIMALMIIDVSFNVVSRYFFQYGNVGLQELEWHFFAIVFLLGMNYALKEDAHVRVDIFYAKFSPRTKALVNMIGTVIFIIPFAILVSTLSIDFVMEAYTSNEGSADPGGLPYRWIIKSFIPISFYLLIFFSIGFFIKNFNLYQSAKRG</sequence>
<evidence type="ECO:0000256" key="8">
    <source>
        <dbReference type="ARBA" id="ARBA00038436"/>
    </source>
</evidence>
<keyword evidence="2" id="KW-0813">Transport</keyword>
<evidence type="ECO:0000256" key="6">
    <source>
        <dbReference type="ARBA" id="ARBA00022989"/>
    </source>
</evidence>
<protein>
    <submittedName>
        <fullName evidence="11">TRAP-type transport system, small permease</fullName>
    </submittedName>
</protein>
<dbReference type="GeneID" id="61001827"/>
<feature type="transmembrane region" description="Helical" evidence="9">
    <location>
        <begin position="52"/>
        <end position="67"/>
    </location>
</feature>
<proteinExistence type="inferred from homology"/>
<keyword evidence="4" id="KW-0997">Cell inner membrane</keyword>
<dbReference type="InterPro" id="IPR007387">
    <property type="entry name" value="TRAP_DctQ"/>
</dbReference>
<evidence type="ECO:0000256" key="5">
    <source>
        <dbReference type="ARBA" id="ARBA00022692"/>
    </source>
</evidence>